<proteinExistence type="predicted"/>
<dbReference type="GO" id="GO:0008270">
    <property type="term" value="F:zinc ion binding"/>
    <property type="evidence" value="ECO:0007669"/>
    <property type="project" value="UniProtKB-KW"/>
</dbReference>
<dbReference type="PANTHER" id="PTHR31948">
    <property type="entry name" value="ZINC-FINGER HOMEODOMAIN PROTEIN 2"/>
    <property type="match status" value="1"/>
</dbReference>
<evidence type="ECO:0000256" key="5">
    <source>
        <dbReference type="ARBA" id="ARBA00022833"/>
    </source>
</evidence>
<dbReference type="GO" id="GO:0005634">
    <property type="term" value="C:nucleus"/>
    <property type="evidence" value="ECO:0007669"/>
    <property type="project" value="TreeGrafter"/>
</dbReference>
<evidence type="ECO:0000256" key="6">
    <source>
        <dbReference type="SAM" id="MobiDB-lite"/>
    </source>
</evidence>
<dbReference type="InterPro" id="IPR006456">
    <property type="entry name" value="ZF_HD_homeobox_Cys/His_dimer"/>
</dbReference>
<dbReference type="EMBL" id="CP136898">
    <property type="protein sequence ID" value="WOL18695.1"/>
    <property type="molecule type" value="Genomic_DNA"/>
</dbReference>
<evidence type="ECO:0000256" key="1">
    <source>
        <dbReference type="ARBA" id="ARBA00004496"/>
    </source>
</evidence>
<dbReference type="AlphaFoldDB" id="A0AAQ3L1R5"/>
<organism evidence="8 9">
    <name type="scientific">Canna indica</name>
    <name type="common">Indian-shot</name>
    <dbReference type="NCBI Taxonomy" id="4628"/>
    <lineage>
        <taxon>Eukaryota</taxon>
        <taxon>Viridiplantae</taxon>
        <taxon>Streptophyta</taxon>
        <taxon>Embryophyta</taxon>
        <taxon>Tracheophyta</taxon>
        <taxon>Spermatophyta</taxon>
        <taxon>Magnoliopsida</taxon>
        <taxon>Liliopsida</taxon>
        <taxon>Zingiberales</taxon>
        <taxon>Cannaceae</taxon>
        <taxon>Canna</taxon>
    </lineage>
</organism>
<dbReference type="Proteomes" id="UP001327560">
    <property type="component" value="Chromosome 9"/>
</dbReference>
<keyword evidence="4" id="KW-0863">Zinc-finger</keyword>
<dbReference type="GO" id="GO:0005737">
    <property type="term" value="C:cytoplasm"/>
    <property type="evidence" value="ECO:0007669"/>
    <property type="project" value="UniProtKB-SubCell"/>
</dbReference>
<gene>
    <name evidence="8" type="ORF">Cni_G27492</name>
</gene>
<keyword evidence="3" id="KW-0479">Metal-binding</keyword>
<name>A0AAQ3L1R5_9LILI</name>
<evidence type="ECO:0000256" key="2">
    <source>
        <dbReference type="ARBA" id="ARBA00022490"/>
    </source>
</evidence>
<feature type="region of interest" description="Disordered" evidence="6">
    <location>
        <begin position="81"/>
        <end position="102"/>
    </location>
</feature>
<dbReference type="GO" id="GO:0050793">
    <property type="term" value="P:regulation of developmental process"/>
    <property type="evidence" value="ECO:0007669"/>
    <property type="project" value="TreeGrafter"/>
</dbReference>
<feature type="domain" description="ZF-HD dimerization-type" evidence="7">
    <location>
        <begin position="31"/>
        <end position="80"/>
    </location>
</feature>
<reference evidence="8 9" key="1">
    <citation type="submission" date="2023-10" db="EMBL/GenBank/DDBJ databases">
        <title>Chromosome-scale genome assembly provides insights into flower coloration mechanisms of Canna indica.</title>
        <authorList>
            <person name="Li C."/>
        </authorList>
    </citation>
    <scope>NUCLEOTIDE SEQUENCE [LARGE SCALE GENOMIC DNA]</scope>
    <source>
        <tissue evidence="8">Flower</tissue>
    </source>
</reference>
<keyword evidence="5" id="KW-0862">Zinc</keyword>
<dbReference type="NCBIfam" id="TIGR01566">
    <property type="entry name" value="ZF_HD_prot_N"/>
    <property type="match status" value="1"/>
</dbReference>
<comment type="subcellular location">
    <subcellularLocation>
        <location evidence="1">Cytoplasm</location>
    </subcellularLocation>
</comment>
<feature type="region of interest" description="Disordered" evidence="6">
    <location>
        <begin position="1"/>
        <end position="22"/>
    </location>
</feature>
<protein>
    <recommendedName>
        <fullName evidence="7">ZF-HD dimerization-type domain-containing protein</fullName>
    </recommendedName>
</protein>
<keyword evidence="2" id="KW-0963">Cytoplasm</keyword>
<keyword evidence="9" id="KW-1185">Reference proteome</keyword>
<evidence type="ECO:0000256" key="4">
    <source>
        <dbReference type="ARBA" id="ARBA00022771"/>
    </source>
</evidence>
<evidence type="ECO:0000313" key="8">
    <source>
        <dbReference type="EMBL" id="WOL18695.1"/>
    </source>
</evidence>
<evidence type="ECO:0000313" key="9">
    <source>
        <dbReference type="Proteomes" id="UP001327560"/>
    </source>
</evidence>
<evidence type="ECO:0000256" key="3">
    <source>
        <dbReference type="ARBA" id="ARBA00022723"/>
    </source>
</evidence>
<dbReference type="PROSITE" id="PS51523">
    <property type="entry name" value="ZF_HD_DIMER"/>
    <property type="match status" value="1"/>
</dbReference>
<dbReference type="PANTHER" id="PTHR31948:SF162">
    <property type="entry name" value="MINI ZINC FINGER PROTEIN 2"/>
    <property type="match status" value="1"/>
</dbReference>
<evidence type="ECO:0000259" key="7">
    <source>
        <dbReference type="PROSITE" id="PS51523"/>
    </source>
</evidence>
<accession>A0AAQ3L1R5</accession>
<dbReference type="GO" id="GO:0003700">
    <property type="term" value="F:DNA-binding transcription factor activity"/>
    <property type="evidence" value="ECO:0007669"/>
    <property type="project" value="TreeGrafter"/>
</dbReference>
<dbReference type="GO" id="GO:0000976">
    <property type="term" value="F:transcription cis-regulatory region binding"/>
    <property type="evidence" value="ECO:0007669"/>
    <property type="project" value="TreeGrafter"/>
</dbReference>
<dbReference type="Pfam" id="PF04770">
    <property type="entry name" value="ZF-HD_dimer"/>
    <property type="match status" value="1"/>
</dbReference>
<sequence length="102" mass="11054">MGLQHDPRKASSNGHAPVKKDTTTSLVVVRYMECRKNHAAGIGGYALDGCREFMASGRDGTSDALKCAACSCHRSFHRRLVQTLPPPPQDDHDPSSSSSSWN</sequence>